<reference evidence="1" key="1">
    <citation type="submission" date="2021-01" db="EMBL/GenBank/DDBJ databases">
        <authorList>
            <consortium name="Genoscope - CEA"/>
            <person name="William W."/>
        </authorList>
    </citation>
    <scope>NUCLEOTIDE SEQUENCE</scope>
</reference>
<accession>A0A8S1PVA5</accession>
<evidence type="ECO:0000313" key="1">
    <source>
        <dbReference type="EMBL" id="CAD8106974.1"/>
    </source>
</evidence>
<gene>
    <name evidence="1" type="ORF">PSON_ATCC_30995.1.T0880047</name>
</gene>
<keyword evidence="2" id="KW-1185">Reference proteome</keyword>
<name>A0A8S1PVA5_9CILI</name>
<dbReference type="EMBL" id="CAJJDN010000088">
    <property type="protein sequence ID" value="CAD8106974.1"/>
    <property type="molecule type" value="Genomic_DNA"/>
</dbReference>
<organism evidence="1 2">
    <name type="scientific">Paramecium sonneborni</name>
    <dbReference type="NCBI Taxonomy" id="65129"/>
    <lineage>
        <taxon>Eukaryota</taxon>
        <taxon>Sar</taxon>
        <taxon>Alveolata</taxon>
        <taxon>Ciliophora</taxon>
        <taxon>Intramacronucleata</taxon>
        <taxon>Oligohymenophorea</taxon>
        <taxon>Peniculida</taxon>
        <taxon>Parameciidae</taxon>
        <taxon>Paramecium</taxon>
    </lineage>
</organism>
<dbReference type="AlphaFoldDB" id="A0A8S1PVA5"/>
<evidence type="ECO:0000313" key="2">
    <source>
        <dbReference type="Proteomes" id="UP000692954"/>
    </source>
</evidence>
<proteinExistence type="predicted"/>
<dbReference type="Proteomes" id="UP000692954">
    <property type="component" value="Unassembled WGS sequence"/>
</dbReference>
<sequence length="181" mass="21607">MIQQIQDDQRILQDPNNQVNKNNKKNLQDNSELIELIRKKLQGQREEVQALYSISDNQLDEENQRGQTVEDTSELNSKEIKITYYESKLIEKILTYYKTEAEDLLQQLNQKEESQIELLLDQLSLERSKTSKNEMNIIDIKEQLRVLMKKYEEKFQSLHFKVKKMLKPLEDEQDFDVQIIS</sequence>
<comment type="caution">
    <text evidence="1">The sequence shown here is derived from an EMBL/GenBank/DDBJ whole genome shotgun (WGS) entry which is preliminary data.</text>
</comment>
<protein>
    <submittedName>
        <fullName evidence="1">Uncharacterized protein</fullName>
    </submittedName>
</protein>